<evidence type="ECO:0000256" key="3">
    <source>
        <dbReference type="PROSITE-ProRule" id="PRU00339"/>
    </source>
</evidence>
<dbReference type="Pfam" id="PF13174">
    <property type="entry name" value="TPR_6"/>
    <property type="match status" value="1"/>
</dbReference>
<name>A0AAD4X560_9MAGN</name>
<gene>
    <name evidence="5" type="ORF">MKW98_009059</name>
</gene>
<keyword evidence="6" id="KW-1185">Reference proteome</keyword>
<evidence type="ECO:0000313" key="5">
    <source>
        <dbReference type="EMBL" id="KAI3838108.1"/>
    </source>
</evidence>
<accession>A0AAD4X560</accession>
<dbReference type="Proteomes" id="UP001202328">
    <property type="component" value="Unassembled WGS sequence"/>
</dbReference>
<evidence type="ECO:0000256" key="1">
    <source>
        <dbReference type="ARBA" id="ARBA00022737"/>
    </source>
</evidence>
<dbReference type="InterPro" id="IPR011990">
    <property type="entry name" value="TPR-like_helical_dom_sf"/>
</dbReference>
<dbReference type="PANTHER" id="PTHR11242">
    <property type="entry name" value="ARYL HYDROCARBON RECEPTOR INTERACTING PROTEIN RELATED"/>
    <property type="match status" value="1"/>
</dbReference>
<dbReference type="SMART" id="SM00028">
    <property type="entry name" value="TPR"/>
    <property type="match status" value="3"/>
</dbReference>
<dbReference type="PANTHER" id="PTHR11242:SF0">
    <property type="entry name" value="TPR_REGION DOMAIN-CONTAINING PROTEIN"/>
    <property type="match status" value="1"/>
</dbReference>
<dbReference type="EMBL" id="JAJJMB010017528">
    <property type="protein sequence ID" value="KAI3838108.1"/>
    <property type="molecule type" value="Genomic_DNA"/>
</dbReference>
<dbReference type="AlphaFoldDB" id="A0AAD4X560"/>
<proteinExistence type="predicted"/>
<dbReference type="Gene3D" id="1.25.40.10">
    <property type="entry name" value="Tetratricopeptide repeat domain"/>
    <property type="match status" value="1"/>
</dbReference>
<comment type="caution">
    <text evidence="5">The sequence shown here is derived from an EMBL/GenBank/DDBJ whole genome shotgun (WGS) entry which is preliminary data.</text>
</comment>
<dbReference type="InterPro" id="IPR019734">
    <property type="entry name" value="TPR_rpt"/>
</dbReference>
<feature type="region of interest" description="Disordered" evidence="4">
    <location>
        <begin position="1"/>
        <end position="21"/>
    </location>
</feature>
<keyword evidence="1" id="KW-0677">Repeat</keyword>
<reference evidence="5" key="1">
    <citation type="submission" date="2022-04" db="EMBL/GenBank/DDBJ databases">
        <title>A functionally conserved STORR gene fusion in Papaver species that diverged 16.8 million years ago.</title>
        <authorList>
            <person name="Catania T."/>
        </authorList>
    </citation>
    <scope>NUCLEOTIDE SEQUENCE</scope>
    <source>
        <strain evidence="5">S-188037</strain>
    </source>
</reference>
<dbReference type="PROSITE" id="PS50005">
    <property type="entry name" value="TPR"/>
    <property type="match status" value="1"/>
</dbReference>
<keyword evidence="2 3" id="KW-0802">TPR repeat</keyword>
<dbReference type="InterPro" id="IPR039663">
    <property type="entry name" value="AIP/AIPL1/TTC9"/>
</dbReference>
<evidence type="ECO:0000256" key="4">
    <source>
        <dbReference type="SAM" id="MobiDB-lite"/>
    </source>
</evidence>
<organism evidence="5 6">
    <name type="scientific">Papaver atlanticum</name>
    <dbReference type="NCBI Taxonomy" id="357466"/>
    <lineage>
        <taxon>Eukaryota</taxon>
        <taxon>Viridiplantae</taxon>
        <taxon>Streptophyta</taxon>
        <taxon>Embryophyta</taxon>
        <taxon>Tracheophyta</taxon>
        <taxon>Spermatophyta</taxon>
        <taxon>Magnoliopsida</taxon>
        <taxon>Ranunculales</taxon>
        <taxon>Papaveraceae</taxon>
        <taxon>Papaveroideae</taxon>
        <taxon>Papaver</taxon>
    </lineage>
</organism>
<protein>
    <submittedName>
        <fullName evidence="5">Uncharacterized protein</fullName>
    </submittedName>
</protein>
<evidence type="ECO:0000313" key="6">
    <source>
        <dbReference type="Proteomes" id="UP001202328"/>
    </source>
</evidence>
<evidence type="ECO:0000256" key="2">
    <source>
        <dbReference type="ARBA" id="ARBA00022803"/>
    </source>
</evidence>
<dbReference type="SUPFAM" id="SSF48452">
    <property type="entry name" value="TPR-like"/>
    <property type="match status" value="1"/>
</dbReference>
<feature type="repeat" description="TPR" evidence="3">
    <location>
        <begin position="41"/>
        <end position="74"/>
    </location>
</feature>
<sequence length="246" mass="28270">MMKGVPAENLSHTNSNADALQKQKNIKPLNDMSVEERITAADQRKMVGNVFFKNEKLEEAMEQYKMAISYMGSNFMLSLSGKQRAMAVDVKTPCHLNMAMCLIKLERYEEAVIHCSIVLTEDETNVKALFRRGKARAELGQTDAARDDFLKSRKYAPEEKAIAKELHLLVEQEKAFKQKQKDFYKGIFGPSPEKKEISSEQMIENISEFAAGPKLKRRWQQQEKPLYCRSFTIIDSDFENEDKKTV</sequence>